<sequence>MAEGRRTDTGQAEQVGELSVVTTATDGVGVLALAGEIDYHTGGQLEYA</sequence>
<name>A0AB39LHC8_9ACTN</name>
<dbReference type="RefSeq" id="WP_369153920.1">
    <property type="nucleotide sequence ID" value="NZ_CP163429.1"/>
</dbReference>
<evidence type="ECO:0000313" key="1">
    <source>
        <dbReference type="EMBL" id="XDP92055.1"/>
    </source>
</evidence>
<accession>A0AB39LHC8</accession>
<proteinExistence type="predicted"/>
<dbReference type="AlphaFoldDB" id="A0AB39LHC8"/>
<protein>
    <submittedName>
        <fullName evidence="1">Uncharacterized protein</fullName>
    </submittedName>
</protein>
<gene>
    <name evidence="1" type="ORF">AB5J57_00320</name>
</gene>
<organism evidence="1">
    <name type="scientific">Streptomyces sp. R02</name>
    <dbReference type="NCBI Taxonomy" id="3238623"/>
    <lineage>
        <taxon>Bacteria</taxon>
        <taxon>Bacillati</taxon>
        <taxon>Actinomycetota</taxon>
        <taxon>Actinomycetes</taxon>
        <taxon>Kitasatosporales</taxon>
        <taxon>Streptomycetaceae</taxon>
        <taxon>Streptomyces</taxon>
    </lineage>
</organism>
<dbReference type="EMBL" id="CP163429">
    <property type="protein sequence ID" value="XDP92055.1"/>
    <property type="molecule type" value="Genomic_DNA"/>
</dbReference>
<reference evidence="1" key="1">
    <citation type="submission" date="2024-07" db="EMBL/GenBank/DDBJ databases">
        <authorList>
            <person name="Yu S.T."/>
        </authorList>
    </citation>
    <scope>NUCLEOTIDE SEQUENCE</scope>
    <source>
        <strain evidence="1">R02</strain>
    </source>
</reference>